<protein>
    <recommendedName>
        <fullName evidence="3">RNase H type-1 domain-containing protein</fullName>
    </recommendedName>
</protein>
<comment type="caution">
    <text evidence="1">The sequence shown here is derived from an EMBL/GenBank/DDBJ whole genome shotgun (WGS) entry which is preliminary data.</text>
</comment>
<evidence type="ECO:0000313" key="1">
    <source>
        <dbReference type="EMBL" id="KAG5414587.1"/>
    </source>
</evidence>
<sequence length="268" mass="30073">MKSSEKNKRRESWRFGVLKLRITHVLQPLILIGKDCSDQPDPYGGFKSRIFQKPSVISLSSSIVFLSQSHGLKVLLYTHSPDNSRIPVNCSCDTKQGYEDTMMGSHPGCRVTACSIRCSILEYLMEMMVIFISPLGSVSLGGFPGGRPYSRTGRNIISQRFIDRKPRGALVFFGCWSKAIRSIQRTSDRPSKNINRVISGQLRSGCHSAGNINLWALLAQMEGLLLAASYMRDMRIPSIRFKTDCSDPVDMTTSQMDWPTFSSEIQTF</sequence>
<evidence type="ECO:0008006" key="3">
    <source>
        <dbReference type="Google" id="ProtNLM"/>
    </source>
</evidence>
<evidence type="ECO:0000313" key="2">
    <source>
        <dbReference type="Proteomes" id="UP000823674"/>
    </source>
</evidence>
<dbReference type="EMBL" id="JADBGQ010000001">
    <property type="protein sequence ID" value="KAG5414587.1"/>
    <property type="molecule type" value="Genomic_DNA"/>
</dbReference>
<proteinExistence type="predicted"/>
<name>A0ABQ7NUS0_BRACM</name>
<accession>A0ABQ7NUS0</accession>
<dbReference type="Proteomes" id="UP000823674">
    <property type="component" value="Chromosome A01"/>
</dbReference>
<keyword evidence="2" id="KW-1185">Reference proteome</keyword>
<gene>
    <name evidence="1" type="primary">A01g504670.1_BraROA</name>
    <name evidence="1" type="ORF">IGI04_002154</name>
</gene>
<reference evidence="1 2" key="1">
    <citation type="submission" date="2021-03" db="EMBL/GenBank/DDBJ databases">
        <authorList>
            <person name="King G.J."/>
            <person name="Bancroft I."/>
            <person name="Baten A."/>
            <person name="Bloomfield J."/>
            <person name="Borpatragohain P."/>
            <person name="He Z."/>
            <person name="Irish N."/>
            <person name="Irwin J."/>
            <person name="Liu K."/>
            <person name="Mauleon R.P."/>
            <person name="Moore J."/>
            <person name="Morris R."/>
            <person name="Ostergaard L."/>
            <person name="Wang B."/>
            <person name="Wells R."/>
        </authorList>
    </citation>
    <scope>NUCLEOTIDE SEQUENCE [LARGE SCALE GENOMIC DNA]</scope>
    <source>
        <strain evidence="1">R-o-18</strain>
        <tissue evidence="1">Leaf</tissue>
    </source>
</reference>
<organism evidence="1 2">
    <name type="scientific">Brassica rapa subsp. trilocularis</name>
    <dbReference type="NCBI Taxonomy" id="1813537"/>
    <lineage>
        <taxon>Eukaryota</taxon>
        <taxon>Viridiplantae</taxon>
        <taxon>Streptophyta</taxon>
        <taxon>Embryophyta</taxon>
        <taxon>Tracheophyta</taxon>
        <taxon>Spermatophyta</taxon>
        <taxon>Magnoliopsida</taxon>
        <taxon>eudicotyledons</taxon>
        <taxon>Gunneridae</taxon>
        <taxon>Pentapetalae</taxon>
        <taxon>rosids</taxon>
        <taxon>malvids</taxon>
        <taxon>Brassicales</taxon>
        <taxon>Brassicaceae</taxon>
        <taxon>Brassiceae</taxon>
        <taxon>Brassica</taxon>
    </lineage>
</organism>